<dbReference type="SUPFAM" id="SSF51735">
    <property type="entry name" value="NAD(P)-binding Rossmann-fold domains"/>
    <property type="match status" value="1"/>
</dbReference>
<feature type="domain" description="Glycerol-3-phosphate dehydrogenase NAD-dependent N-terminal" evidence="1">
    <location>
        <begin position="3"/>
        <end position="40"/>
    </location>
</feature>
<evidence type="ECO:0000313" key="3">
    <source>
        <dbReference type="Proteomes" id="UP001289066"/>
    </source>
</evidence>
<accession>A0AAW9IVS6</accession>
<evidence type="ECO:0000259" key="1">
    <source>
        <dbReference type="Pfam" id="PF01210"/>
    </source>
</evidence>
<reference evidence="2" key="1">
    <citation type="submission" date="2019-11" db="EMBL/GenBank/DDBJ databases">
        <title>Characterization of Clostridium perfringens isolates from swine manure treated agricultural soils.</title>
        <authorList>
            <person name="Wushke S.T."/>
        </authorList>
    </citation>
    <scope>NUCLEOTIDE SEQUENCE</scope>
    <source>
        <strain evidence="2">X15</strain>
    </source>
</reference>
<sequence>MRNVAFLGGGSFGTALGILLANKGNKVIIYDRDKLVVDDI</sequence>
<dbReference type="GO" id="GO:0051287">
    <property type="term" value="F:NAD binding"/>
    <property type="evidence" value="ECO:0007669"/>
    <property type="project" value="InterPro"/>
</dbReference>
<dbReference type="AlphaFoldDB" id="A0AAW9IVS6"/>
<proteinExistence type="predicted"/>
<dbReference type="Gene3D" id="3.40.50.720">
    <property type="entry name" value="NAD(P)-binding Rossmann-like Domain"/>
    <property type="match status" value="1"/>
</dbReference>
<gene>
    <name evidence="2" type="ORF">GNF81_15135</name>
</gene>
<dbReference type="GO" id="GO:0046168">
    <property type="term" value="P:glycerol-3-phosphate catabolic process"/>
    <property type="evidence" value="ECO:0007669"/>
    <property type="project" value="InterPro"/>
</dbReference>
<dbReference type="Pfam" id="PF01210">
    <property type="entry name" value="NAD_Gly3P_dh_N"/>
    <property type="match status" value="1"/>
</dbReference>
<feature type="non-terminal residue" evidence="2">
    <location>
        <position position="40"/>
    </location>
</feature>
<organism evidence="2 3">
    <name type="scientific">Clostridium perfringens</name>
    <dbReference type="NCBI Taxonomy" id="1502"/>
    <lineage>
        <taxon>Bacteria</taxon>
        <taxon>Bacillati</taxon>
        <taxon>Bacillota</taxon>
        <taxon>Clostridia</taxon>
        <taxon>Eubacteriales</taxon>
        <taxon>Clostridiaceae</taxon>
        <taxon>Clostridium</taxon>
    </lineage>
</organism>
<dbReference type="Proteomes" id="UP001289066">
    <property type="component" value="Unassembled WGS sequence"/>
</dbReference>
<name>A0AAW9IVS6_CLOPF</name>
<protein>
    <submittedName>
        <fullName evidence="2">Glycerol-3-phosphate dehydrogenase</fullName>
    </submittedName>
</protein>
<dbReference type="InterPro" id="IPR036291">
    <property type="entry name" value="NAD(P)-bd_dom_sf"/>
</dbReference>
<comment type="caution">
    <text evidence="2">The sequence shown here is derived from an EMBL/GenBank/DDBJ whole genome shotgun (WGS) entry which is preliminary data.</text>
</comment>
<dbReference type="GO" id="GO:0016616">
    <property type="term" value="F:oxidoreductase activity, acting on the CH-OH group of donors, NAD or NADP as acceptor"/>
    <property type="evidence" value="ECO:0007669"/>
    <property type="project" value="InterPro"/>
</dbReference>
<dbReference type="InterPro" id="IPR011128">
    <property type="entry name" value="G3P_DH_NAD-dep_N"/>
</dbReference>
<dbReference type="EMBL" id="WNVG01000186">
    <property type="protein sequence ID" value="MDZ5034059.1"/>
    <property type="molecule type" value="Genomic_DNA"/>
</dbReference>
<evidence type="ECO:0000313" key="2">
    <source>
        <dbReference type="EMBL" id="MDZ5034059.1"/>
    </source>
</evidence>